<reference evidence="2 3" key="1">
    <citation type="submission" date="2019-12" db="EMBL/GenBank/DDBJ databases">
        <title>Full genome sequence of a Bacillus safensis strain isolated from commercially available natto in Indonesia.</title>
        <authorList>
            <person name="Yoshida M."/>
            <person name="Uomi M."/>
            <person name="Waturangi D."/>
            <person name="Ekaputri J.J."/>
            <person name="Setiamarga D.H.E."/>
        </authorList>
    </citation>
    <scope>NUCLEOTIDE SEQUENCE [LARGE SCALE GENOMIC DNA]</scope>
    <source>
        <strain evidence="2 3">IDN1</strain>
    </source>
</reference>
<evidence type="ECO:0008006" key="4">
    <source>
        <dbReference type="Google" id="ProtNLM"/>
    </source>
</evidence>
<evidence type="ECO:0000313" key="3">
    <source>
        <dbReference type="Proteomes" id="UP000464658"/>
    </source>
</evidence>
<accession>A0A5S9MLA9</accession>
<name>A0A5S9MLA9_BACIA</name>
<protein>
    <recommendedName>
        <fullName evidence="4">PBP domain-containing protein</fullName>
    </recommendedName>
</protein>
<proteinExistence type="predicted"/>
<dbReference type="PROSITE" id="PS51257">
    <property type="entry name" value="PROKAR_LIPOPROTEIN"/>
    <property type="match status" value="1"/>
</dbReference>
<dbReference type="Proteomes" id="UP000464658">
    <property type="component" value="Chromosome"/>
</dbReference>
<sequence>MKFKLGFTLLALCMLIVTACSSSTNSEAKKRRSREARNFFLVDRSGEEDGLKALIQLFEEENKDIPIENAAVAGGAGTKMQRLS</sequence>
<feature type="signal peptide" evidence="1">
    <location>
        <begin position="1"/>
        <end position="19"/>
    </location>
</feature>
<keyword evidence="1" id="KW-0732">Signal</keyword>
<evidence type="ECO:0000313" key="2">
    <source>
        <dbReference type="EMBL" id="BBP92709.1"/>
    </source>
</evidence>
<organism evidence="2 3">
    <name type="scientific">Bacillus safensis</name>
    <dbReference type="NCBI Taxonomy" id="561879"/>
    <lineage>
        <taxon>Bacteria</taxon>
        <taxon>Bacillati</taxon>
        <taxon>Bacillota</taxon>
        <taxon>Bacilli</taxon>
        <taxon>Bacillales</taxon>
        <taxon>Bacillaceae</taxon>
        <taxon>Bacillus</taxon>
    </lineage>
</organism>
<dbReference type="EMBL" id="AP021906">
    <property type="protein sequence ID" value="BBP92709.1"/>
    <property type="molecule type" value="Genomic_DNA"/>
</dbReference>
<feature type="chain" id="PRO_5038886957" description="PBP domain-containing protein" evidence="1">
    <location>
        <begin position="20"/>
        <end position="84"/>
    </location>
</feature>
<dbReference type="AlphaFoldDB" id="A0A5S9MLA9"/>
<evidence type="ECO:0000256" key="1">
    <source>
        <dbReference type="SAM" id="SignalP"/>
    </source>
</evidence>
<gene>
    <name evidence="2" type="ORF">BsIDN1_63270</name>
</gene>